<feature type="domain" description="Aerobactin siderophore biosynthesis IucA/IucC N-terminal" evidence="2">
    <location>
        <begin position="147"/>
        <end position="395"/>
    </location>
</feature>
<dbReference type="GO" id="GO:0016881">
    <property type="term" value="F:acid-amino acid ligase activity"/>
    <property type="evidence" value="ECO:0007669"/>
    <property type="project" value="UniProtKB-ARBA"/>
</dbReference>
<protein>
    <submittedName>
        <fullName evidence="4">IucA/IucC family protein</fullName>
    </submittedName>
</protein>
<dbReference type="InterPro" id="IPR007310">
    <property type="entry name" value="Aerobactin_biosyn_IucA/IucC_N"/>
</dbReference>
<evidence type="ECO:0000313" key="4">
    <source>
        <dbReference type="EMBL" id="OQP56646.1"/>
    </source>
</evidence>
<name>A0A1V9FEK9_9BACT</name>
<evidence type="ECO:0000256" key="1">
    <source>
        <dbReference type="ARBA" id="ARBA00004924"/>
    </source>
</evidence>
<dbReference type="EMBL" id="LWBP01000199">
    <property type="protein sequence ID" value="OQP56646.1"/>
    <property type="molecule type" value="Genomic_DNA"/>
</dbReference>
<dbReference type="OrthoDB" id="495728at2"/>
<comment type="pathway">
    <text evidence="1">Siderophore biosynthesis.</text>
</comment>
<comment type="caution">
    <text evidence="4">The sequence shown here is derived from an EMBL/GenBank/DDBJ whole genome shotgun (WGS) entry which is preliminary data.</text>
</comment>
<gene>
    <name evidence="4" type="ORF">A4R26_05680</name>
</gene>
<feature type="domain" description="Aerobactin siderophore biosynthesis IucA/IucC-like C-terminal" evidence="3">
    <location>
        <begin position="419"/>
        <end position="575"/>
    </location>
</feature>
<evidence type="ECO:0000259" key="2">
    <source>
        <dbReference type="Pfam" id="PF04183"/>
    </source>
</evidence>
<dbReference type="InterPro" id="IPR037455">
    <property type="entry name" value="LucA/IucC-like"/>
</dbReference>
<dbReference type="AlphaFoldDB" id="A0A1V9FEK9"/>
<evidence type="ECO:0000259" key="3">
    <source>
        <dbReference type="Pfam" id="PF06276"/>
    </source>
</evidence>
<accession>A0A1V9FEK9</accession>
<sequence>MNAQLPAGTRPLDKTIWQKVNNRLLAKSIAELMHEQVAQPDIVSEDDDGRTHFLLSTGQLNIYYTFAGYKRQLDYWHIEANSILRHNNGNTETAADAPLFFVDLQTTFGISSFTLAHYVEELLHTLYADAFIHTRTRLKACELAAADYQTVERQMDGHPWVIVNKSRLGFDHEDYSHYAPEAGQPVQLQWIAAHKSRAAFRSLDHIEESAFFKQELGTVMIEAFEKKLTDRGVNAADYTFIPVHPWQWNNKLLVQYAGDIANNLLIPMGAGDDMYSPQQSIRTFYNTSNPNRHYVKTAISILSTGNIRGLSPKQMAIAPRVTTWVMNILQQDVYLQSLGLVLLGEVATVSYIHPYYHSIVDPPYQYREFLGVLWRESAGKYLQPGERIITMASLLYVDNEGNSLVGELAKRSGLTVKVWLQAYLNVYLKPLLQIYYQHSLCVTPHGENIILVLKNDVPVRIIIKDFVDDIVLTEEAKEKLPIDLAEGMIASSNRENIPLFILLGVFDAFFRYLSNVLHTYDKYDESSFWQQVYDVIVDYQLAHPALRHKFDKYNLFTPEFKRFYINSVRLLGNAYEEKTSFAIPRKGGTLQNPLAPIRQQALSESINAQAAL</sequence>
<evidence type="ECO:0000313" key="5">
    <source>
        <dbReference type="Proteomes" id="UP000192276"/>
    </source>
</evidence>
<dbReference type="Gene3D" id="1.10.510.40">
    <property type="match status" value="1"/>
</dbReference>
<reference evidence="5" key="1">
    <citation type="submission" date="2016-04" db="EMBL/GenBank/DDBJ databases">
        <authorList>
            <person name="Chen L."/>
            <person name="Zhuang W."/>
            <person name="Wang G."/>
        </authorList>
    </citation>
    <scope>NUCLEOTIDE SEQUENCE [LARGE SCALE GENOMIC DNA]</scope>
    <source>
        <strain evidence="5">208</strain>
    </source>
</reference>
<organism evidence="4 5">
    <name type="scientific">Niastella populi</name>
    <dbReference type="NCBI Taxonomy" id="550983"/>
    <lineage>
        <taxon>Bacteria</taxon>
        <taxon>Pseudomonadati</taxon>
        <taxon>Bacteroidota</taxon>
        <taxon>Chitinophagia</taxon>
        <taxon>Chitinophagales</taxon>
        <taxon>Chitinophagaceae</taxon>
        <taxon>Niastella</taxon>
    </lineage>
</organism>
<dbReference type="Proteomes" id="UP000192276">
    <property type="component" value="Unassembled WGS sequence"/>
</dbReference>
<dbReference type="RefSeq" id="WP_081168891.1">
    <property type="nucleotide sequence ID" value="NZ_LWBP01000199.1"/>
</dbReference>
<dbReference type="PANTHER" id="PTHR34384:SF6">
    <property type="entry name" value="STAPHYLOFERRIN B SYNTHASE"/>
    <property type="match status" value="1"/>
</dbReference>
<keyword evidence="5" id="KW-1185">Reference proteome</keyword>
<dbReference type="Gene3D" id="6.10.250.3370">
    <property type="match status" value="1"/>
</dbReference>
<dbReference type="Gene3D" id="3.30.310.280">
    <property type="match status" value="1"/>
</dbReference>
<dbReference type="PANTHER" id="PTHR34384">
    <property type="entry name" value="L-2,3-DIAMINOPROPANOATE--CITRATE LIGASE"/>
    <property type="match status" value="1"/>
</dbReference>
<dbReference type="Pfam" id="PF04183">
    <property type="entry name" value="IucA_IucC"/>
    <property type="match status" value="1"/>
</dbReference>
<dbReference type="GO" id="GO:0019290">
    <property type="term" value="P:siderophore biosynthetic process"/>
    <property type="evidence" value="ECO:0007669"/>
    <property type="project" value="InterPro"/>
</dbReference>
<dbReference type="STRING" id="550983.A4R26_05680"/>
<proteinExistence type="predicted"/>
<dbReference type="InterPro" id="IPR022770">
    <property type="entry name" value="IucA/IucC-like_C"/>
</dbReference>
<dbReference type="Pfam" id="PF06276">
    <property type="entry name" value="FhuF"/>
    <property type="match status" value="1"/>
</dbReference>